<evidence type="ECO:0000313" key="8">
    <source>
        <dbReference type="EMBL" id="ADI02962.1"/>
    </source>
</evidence>
<evidence type="ECO:0000256" key="7">
    <source>
        <dbReference type="HAMAP-Rule" id="MF_01337"/>
    </source>
</evidence>
<dbReference type="InterPro" id="IPR005484">
    <property type="entry name" value="Ribosomal_uL18_bac/plant/anim"/>
</dbReference>
<keyword evidence="2 7" id="KW-0699">rRNA-binding</keyword>
<dbReference type="InterPro" id="IPR004389">
    <property type="entry name" value="Ribosomal_uL18_bac-type"/>
</dbReference>
<gene>
    <name evidence="7" type="primary">rplR</name>
    <name evidence="8" type="ordered locus">Slip_2221</name>
</gene>
<dbReference type="HAMAP" id="MF_01337_B">
    <property type="entry name" value="Ribosomal_uL18_B"/>
    <property type="match status" value="1"/>
</dbReference>
<name>D7CJK7_SYNLT</name>
<evidence type="ECO:0000313" key="9">
    <source>
        <dbReference type="Proteomes" id="UP000000378"/>
    </source>
</evidence>
<dbReference type="Proteomes" id="UP000000378">
    <property type="component" value="Chromosome"/>
</dbReference>
<evidence type="ECO:0000256" key="3">
    <source>
        <dbReference type="ARBA" id="ARBA00022884"/>
    </source>
</evidence>
<keyword evidence="9" id="KW-1185">Reference proteome</keyword>
<dbReference type="STRING" id="643648.Slip_2221"/>
<dbReference type="AlphaFoldDB" id="D7CJK7"/>
<keyword evidence="4 7" id="KW-0689">Ribosomal protein</keyword>
<evidence type="ECO:0000256" key="5">
    <source>
        <dbReference type="ARBA" id="ARBA00023274"/>
    </source>
</evidence>
<evidence type="ECO:0000256" key="4">
    <source>
        <dbReference type="ARBA" id="ARBA00022980"/>
    </source>
</evidence>
<dbReference type="Pfam" id="PF00861">
    <property type="entry name" value="Ribosomal_L18p"/>
    <property type="match status" value="1"/>
</dbReference>
<organism evidence="8 9">
    <name type="scientific">Syntrophothermus lipocalidus (strain DSM 12680 / TGB-C1)</name>
    <dbReference type="NCBI Taxonomy" id="643648"/>
    <lineage>
        <taxon>Bacteria</taxon>
        <taxon>Bacillati</taxon>
        <taxon>Bacillota</taxon>
        <taxon>Clostridia</taxon>
        <taxon>Eubacteriales</taxon>
        <taxon>Syntrophomonadaceae</taxon>
        <taxon>Syntrophothermus</taxon>
    </lineage>
</organism>
<evidence type="ECO:0000256" key="6">
    <source>
        <dbReference type="ARBA" id="ARBA00035197"/>
    </source>
</evidence>
<keyword evidence="5 7" id="KW-0687">Ribonucleoprotein</keyword>
<dbReference type="GO" id="GO:0022625">
    <property type="term" value="C:cytosolic large ribosomal subunit"/>
    <property type="evidence" value="ECO:0007669"/>
    <property type="project" value="TreeGrafter"/>
</dbReference>
<dbReference type="OrthoDB" id="9810939at2"/>
<dbReference type="FunFam" id="3.30.420.100:FF:000001">
    <property type="entry name" value="50S ribosomal protein L18"/>
    <property type="match status" value="1"/>
</dbReference>
<dbReference type="Gene3D" id="3.30.420.100">
    <property type="match status" value="1"/>
</dbReference>
<dbReference type="NCBIfam" id="TIGR00060">
    <property type="entry name" value="L18_bact"/>
    <property type="match status" value="1"/>
</dbReference>
<dbReference type="GO" id="GO:0003735">
    <property type="term" value="F:structural constituent of ribosome"/>
    <property type="evidence" value="ECO:0007669"/>
    <property type="project" value="InterPro"/>
</dbReference>
<accession>D7CJK7</accession>
<reference evidence="9" key="1">
    <citation type="journal article" date="2010" name="Stand. Genomic Sci.">
        <title>Complete genome sequence of Syntrophothermus lipocalidus type strain (TGB-C1T).</title>
        <authorList>
            <consortium name="US DOE Joint Genome Institute (JGI-PGF)"/>
            <person name="Djao O."/>
            <person name="Zhang X."/>
            <person name="Lucas S."/>
            <person name="Lapidus A."/>
            <person name="Glavina Del Rio T."/>
            <person name="Nolan M."/>
            <person name="Tice H."/>
            <person name="Cheng J."/>
            <person name="Han C."/>
            <person name="Tapia R."/>
            <person name="Goodwin L."/>
            <person name="Pitluck S."/>
            <person name="Liolios K."/>
            <person name="Ivanova N."/>
            <person name="Mavromatis K."/>
            <person name="Mikhailova N."/>
            <person name="Ovchinnikova G."/>
            <person name="Pati A."/>
            <person name="Brambilla E."/>
            <person name="Chen A."/>
            <person name="Palaniappan K."/>
            <person name="Land M."/>
            <person name="Hauser L."/>
            <person name="Chang Y."/>
            <person name="Jeffries C."/>
            <person name="Rohde M."/>
            <person name="Sikorski J."/>
            <person name="Spring S."/>
            <person name="Goker M."/>
            <person name="Detter J."/>
            <person name="Woyke T."/>
            <person name="Bristow J."/>
            <person name="Eisen J."/>
            <person name="Markowitz V."/>
            <person name="Hugenholtz P."/>
            <person name="Kyrpides N."/>
            <person name="Klenk H."/>
        </authorList>
    </citation>
    <scope>NUCLEOTIDE SEQUENCE [LARGE SCALE GENOMIC DNA]</scope>
    <source>
        <strain evidence="9">DSM 12680 / TGB-C1</strain>
    </source>
</reference>
<dbReference type="InterPro" id="IPR057268">
    <property type="entry name" value="Ribosomal_L18"/>
</dbReference>
<protein>
    <recommendedName>
        <fullName evidence="6 7">Large ribosomal subunit protein uL18</fullName>
    </recommendedName>
</protein>
<dbReference type="PANTHER" id="PTHR12899">
    <property type="entry name" value="39S RIBOSOMAL PROTEIN L18, MITOCHONDRIAL"/>
    <property type="match status" value="1"/>
</dbReference>
<dbReference type="EMBL" id="CP002048">
    <property type="protein sequence ID" value="ADI02962.1"/>
    <property type="molecule type" value="Genomic_DNA"/>
</dbReference>
<dbReference type="SUPFAM" id="SSF53137">
    <property type="entry name" value="Translational machinery components"/>
    <property type="match status" value="1"/>
</dbReference>
<keyword evidence="3 7" id="KW-0694">RNA-binding</keyword>
<dbReference type="PANTHER" id="PTHR12899:SF3">
    <property type="entry name" value="LARGE RIBOSOMAL SUBUNIT PROTEIN UL18M"/>
    <property type="match status" value="1"/>
</dbReference>
<reference evidence="8 9" key="2">
    <citation type="journal article" date="2010" name="Stand. Genomic Sci.">
        <title>Complete genome sequence of Syntrophothermus lipocalidus type strain (TGB-C1).</title>
        <authorList>
            <person name="Djao O.D."/>
            <person name="Zhang X."/>
            <person name="Lucas S."/>
            <person name="Lapidus A."/>
            <person name="Del Rio T.G."/>
            <person name="Nolan M."/>
            <person name="Tice H."/>
            <person name="Cheng J.F."/>
            <person name="Han C."/>
            <person name="Tapia R."/>
            <person name="Goodwin L."/>
            <person name="Pitluck S."/>
            <person name="Liolios K."/>
            <person name="Ivanova N."/>
            <person name="Mavromatis K."/>
            <person name="Mikhailova N."/>
            <person name="Ovchinnikova G."/>
            <person name="Pati A."/>
            <person name="Brambilla E."/>
            <person name="Chen A."/>
            <person name="Palaniappan K."/>
            <person name="Land M."/>
            <person name="Hauser L."/>
            <person name="Chang Y.J."/>
            <person name="Jeffries C.D."/>
            <person name="Rohde M."/>
            <person name="Sikorski J."/>
            <person name="Spring S."/>
            <person name="Goker M."/>
            <person name="Detter J.C."/>
            <person name="Woyke T."/>
            <person name="Bristow J."/>
            <person name="Eisen J.A."/>
            <person name="Markowitz V."/>
            <person name="Hugenholtz P."/>
            <person name="Kyrpides N.C."/>
            <person name="Klenk H.P."/>
        </authorList>
    </citation>
    <scope>NUCLEOTIDE SEQUENCE [LARGE SCALE GENOMIC DNA]</scope>
    <source>
        <strain evidence="9">DSM 12680 / TGB-C1</strain>
    </source>
</reference>
<dbReference type="GO" id="GO:0008097">
    <property type="term" value="F:5S rRNA binding"/>
    <property type="evidence" value="ECO:0007669"/>
    <property type="project" value="TreeGrafter"/>
</dbReference>
<sequence length="121" mass="13466">MIKKPSRASLRQKRHKRVRVRVSGTAEKPRLCIYRSLKHIYAQLIDDSTHRTLLTCSTLEGEFKDLPGKDTVEGARAVGTALAKKALEKGISEAVFDRNGYKYHGRVAALADAAREAGLKF</sequence>
<dbReference type="eggNOG" id="COG0256">
    <property type="taxonomic scope" value="Bacteria"/>
</dbReference>
<dbReference type="GO" id="GO:0006412">
    <property type="term" value="P:translation"/>
    <property type="evidence" value="ECO:0007669"/>
    <property type="project" value="UniProtKB-UniRule"/>
</dbReference>
<dbReference type="RefSeq" id="WP_013176364.1">
    <property type="nucleotide sequence ID" value="NC_014220.1"/>
</dbReference>
<dbReference type="CDD" id="cd00432">
    <property type="entry name" value="Ribosomal_L18_L5e"/>
    <property type="match status" value="1"/>
</dbReference>
<comment type="similarity">
    <text evidence="1 7">Belongs to the universal ribosomal protein uL18 family.</text>
</comment>
<evidence type="ECO:0000256" key="1">
    <source>
        <dbReference type="ARBA" id="ARBA00007116"/>
    </source>
</evidence>
<dbReference type="KEGG" id="slp:Slip_2221"/>
<proteinExistence type="inferred from homology"/>
<evidence type="ECO:0000256" key="2">
    <source>
        <dbReference type="ARBA" id="ARBA00022730"/>
    </source>
</evidence>
<dbReference type="HOGENOM" id="CLU_098841_0_1_9"/>
<comment type="function">
    <text evidence="7">This is one of the proteins that bind and probably mediate the attachment of the 5S RNA into the large ribosomal subunit, where it forms part of the central protuberance.</text>
</comment>
<comment type="subunit">
    <text evidence="7">Part of the 50S ribosomal subunit; part of the 5S rRNA/L5/L18/L25 subcomplex. Contacts the 5S and 23S rRNAs.</text>
</comment>